<dbReference type="InterPro" id="IPR001841">
    <property type="entry name" value="Znf_RING"/>
</dbReference>
<dbReference type="SMART" id="SM00184">
    <property type="entry name" value="RING"/>
    <property type="match status" value="1"/>
</dbReference>
<organism evidence="13 14">
    <name type="scientific">Porites evermanni</name>
    <dbReference type="NCBI Taxonomy" id="104178"/>
    <lineage>
        <taxon>Eukaryota</taxon>
        <taxon>Metazoa</taxon>
        <taxon>Cnidaria</taxon>
        <taxon>Anthozoa</taxon>
        <taxon>Hexacorallia</taxon>
        <taxon>Scleractinia</taxon>
        <taxon>Fungiina</taxon>
        <taxon>Poritidae</taxon>
        <taxon>Porites</taxon>
    </lineage>
</organism>
<dbReference type="InterPro" id="IPR013083">
    <property type="entry name" value="Znf_RING/FYVE/PHD"/>
</dbReference>
<evidence type="ECO:0000256" key="3">
    <source>
        <dbReference type="ARBA" id="ARBA00022679"/>
    </source>
</evidence>
<feature type="domain" description="FHA" evidence="11">
    <location>
        <begin position="52"/>
        <end position="107"/>
    </location>
</feature>
<comment type="caution">
    <text evidence="13">The sequence shown here is derived from an EMBL/GenBank/DDBJ whole genome shotgun (WGS) entry which is preliminary data.</text>
</comment>
<dbReference type="Gene3D" id="2.60.200.20">
    <property type="match status" value="1"/>
</dbReference>
<gene>
    <name evidence="13" type="ORF">PEVE_00012833</name>
</gene>
<feature type="region of interest" description="Disordered" evidence="10">
    <location>
        <begin position="141"/>
        <end position="160"/>
    </location>
</feature>
<evidence type="ECO:0000256" key="4">
    <source>
        <dbReference type="ARBA" id="ARBA00022723"/>
    </source>
</evidence>
<evidence type="ECO:0000259" key="12">
    <source>
        <dbReference type="PROSITE" id="PS50089"/>
    </source>
</evidence>
<keyword evidence="14" id="KW-1185">Reference proteome</keyword>
<dbReference type="Proteomes" id="UP001159427">
    <property type="component" value="Unassembled WGS sequence"/>
</dbReference>
<evidence type="ECO:0000256" key="7">
    <source>
        <dbReference type="ARBA" id="ARBA00022833"/>
    </source>
</evidence>
<dbReference type="PROSITE" id="PS00518">
    <property type="entry name" value="ZF_RING_1"/>
    <property type="match status" value="1"/>
</dbReference>
<dbReference type="Pfam" id="PF00498">
    <property type="entry name" value="FHA"/>
    <property type="match status" value="1"/>
</dbReference>
<dbReference type="SUPFAM" id="SSF57850">
    <property type="entry name" value="RING/U-box"/>
    <property type="match status" value="1"/>
</dbReference>
<keyword evidence="4" id="KW-0479">Metal-binding</keyword>
<dbReference type="PANTHER" id="PTHR15067">
    <property type="entry name" value="E3 UBIQUITIN-PROTEIN LIGASE RNF8"/>
    <property type="match status" value="1"/>
</dbReference>
<keyword evidence="5 8" id="KW-0863">Zinc-finger</keyword>
<dbReference type="InterPro" id="IPR000253">
    <property type="entry name" value="FHA_dom"/>
</dbReference>
<evidence type="ECO:0000256" key="8">
    <source>
        <dbReference type="PROSITE-ProRule" id="PRU00175"/>
    </source>
</evidence>
<dbReference type="PANTHER" id="PTHR15067:SF4">
    <property type="entry name" value="E3 UBIQUITIN-PROTEIN LIGASE RNF8"/>
    <property type="match status" value="1"/>
</dbReference>
<keyword evidence="6" id="KW-0833">Ubl conjugation pathway</keyword>
<keyword evidence="3" id="KW-0808">Transferase</keyword>
<evidence type="ECO:0000256" key="10">
    <source>
        <dbReference type="SAM" id="MobiDB-lite"/>
    </source>
</evidence>
<feature type="region of interest" description="Disordered" evidence="10">
    <location>
        <begin position="448"/>
        <end position="540"/>
    </location>
</feature>
<evidence type="ECO:0000256" key="5">
    <source>
        <dbReference type="ARBA" id="ARBA00022771"/>
    </source>
</evidence>
<keyword evidence="7" id="KW-0862">Zinc</keyword>
<reference evidence="13 14" key="1">
    <citation type="submission" date="2022-05" db="EMBL/GenBank/DDBJ databases">
        <authorList>
            <consortium name="Genoscope - CEA"/>
            <person name="William W."/>
        </authorList>
    </citation>
    <scope>NUCLEOTIDE SEQUENCE [LARGE SCALE GENOMIC DNA]</scope>
</reference>
<evidence type="ECO:0000313" key="14">
    <source>
        <dbReference type="Proteomes" id="UP001159427"/>
    </source>
</evidence>
<keyword evidence="9" id="KW-0175">Coiled coil</keyword>
<dbReference type="EMBL" id="CALNXI010000195">
    <property type="protein sequence ID" value="CAH3021807.1"/>
    <property type="molecule type" value="Genomic_DNA"/>
</dbReference>
<dbReference type="Gene3D" id="3.30.40.10">
    <property type="entry name" value="Zinc/RING finger domain, C3HC4 (zinc finger)"/>
    <property type="match status" value="1"/>
</dbReference>
<name>A0ABN8LWY1_9CNID</name>
<dbReference type="Pfam" id="PF13920">
    <property type="entry name" value="zf-C3HC4_3"/>
    <property type="match status" value="1"/>
</dbReference>
<accession>A0ABN8LWY1</accession>
<sequence>MRIVASLGKQPNKQLAQAVMAYEACLRKTVPVSGEKDSFCPNSVLLLPNKAITFGRIISKETNVRLLSKTTPLMISRRHATISVSAGKWTIVDHESLNGVYVNGSRIQPSLRHMIEPGDRIAFGVGIDPNPPEFEYVFEHAGRGKKRSHAETSSTNRVKQRKILSESVNVSVTADHPVVREAIGVAEEKIKRLKSSLEDKEKCHADVVQQLEKTEKDMQAKLLEQKAALENEKEELESALKTLFAEKLTEKEEQLNEQLRKQKESLMAEKELVEAQLQEELNRKLEEKDKELENQLTQQKLSLEKVISEKEAQQNLLHTELENYKASQARLLDLEANEIRMESTLQELRQIVESKNEELLKQQEETKRVEMETRKTVIEQMEDEFTCIICQDLFINSTTLPCAHSFCEYCLQTWLLKKNNCPICRQTITGKPVRSLVLDNAIAKMVESMDEETKTRRQTVSQERQHLKLRAAAARATPGSQGHPIVVNENDGQQPGPAHTAHAAPRVAQNQPWHSRSREQPYTRGVQVTDTHPAATHQRNNYNRYYDHHRYYGNYGGHAGYRGGADIEREHAHGNYMQGVPGAYYPGYGQCRLCGMRGHWAPGCPFQH</sequence>
<dbReference type="PROSITE" id="PS50006">
    <property type="entry name" value="FHA_DOMAIN"/>
    <property type="match status" value="1"/>
</dbReference>
<feature type="domain" description="RING-type" evidence="12">
    <location>
        <begin position="387"/>
        <end position="425"/>
    </location>
</feature>
<dbReference type="SMART" id="SM00240">
    <property type="entry name" value="FHA"/>
    <property type="match status" value="1"/>
</dbReference>
<evidence type="ECO:0000256" key="2">
    <source>
        <dbReference type="ARBA" id="ARBA00017908"/>
    </source>
</evidence>
<evidence type="ECO:0000259" key="11">
    <source>
        <dbReference type="PROSITE" id="PS50006"/>
    </source>
</evidence>
<dbReference type="PROSITE" id="PS50089">
    <property type="entry name" value="ZF_RING_2"/>
    <property type="match status" value="1"/>
</dbReference>
<dbReference type="SUPFAM" id="SSF49879">
    <property type="entry name" value="SMAD/FHA domain"/>
    <property type="match status" value="1"/>
</dbReference>
<evidence type="ECO:0000256" key="6">
    <source>
        <dbReference type="ARBA" id="ARBA00022786"/>
    </source>
</evidence>
<dbReference type="InterPro" id="IPR008984">
    <property type="entry name" value="SMAD_FHA_dom_sf"/>
</dbReference>
<dbReference type="InterPro" id="IPR017907">
    <property type="entry name" value="Znf_RING_CS"/>
</dbReference>
<comment type="similarity">
    <text evidence="1">Belongs to the CHFR family.</text>
</comment>
<evidence type="ECO:0000313" key="13">
    <source>
        <dbReference type="EMBL" id="CAH3021807.1"/>
    </source>
</evidence>
<evidence type="ECO:0000256" key="9">
    <source>
        <dbReference type="SAM" id="Coils"/>
    </source>
</evidence>
<evidence type="ECO:0000256" key="1">
    <source>
        <dbReference type="ARBA" id="ARBA00005797"/>
    </source>
</evidence>
<feature type="coiled-coil region" evidence="9">
    <location>
        <begin position="208"/>
        <end position="372"/>
    </location>
</feature>
<protein>
    <recommendedName>
        <fullName evidence="2">E3 ubiquitin-protein ligase CHFR</fullName>
    </recommendedName>
</protein>
<proteinExistence type="inferred from homology"/>